<feature type="domain" description="Glycosyltransferase 2-like" evidence="1">
    <location>
        <begin position="4"/>
        <end position="177"/>
    </location>
</feature>
<dbReference type="Pfam" id="PF00535">
    <property type="entry name" value="Glycos_transf_2"/>
    <property type="match status" value="1"/>
</dbReference>
<accession>A0A7C3SPF6</accession>
<dbReference type="EMBL" id="DTGA01000104">
    <property type="protein sequence ID" value="HGB31136.1"/>
    <property type="molecule type" value="Genomic_DNA"/>
</dbReference>
<dbReference type="Gene3D" id="3.90.550.10">
    <property type="entry name" value="Spore Coat Polysaccharide Biosynthesis Protein SpsA, Chain A"/>
    <property type="match status" value="1"/>
</dbReference>
<dbReference type="PANTHER" id="PTHR43685:SF2">
    <property type="entry name" value="GLYCOSYLTRANSFERASE 2-LIKE DOMAIN-CONTAINING PROTEIN"/>
    <property type="match status" value="1"/>
</dbReference>
<organism evidence="2">
    <name type="scientific">Dictyoglomus turgidum</name>
    <dbReference type="NCBI Taxonomy" id="513050"/>
    <lineage>
        <taxon>Bacteria</taxon>
        <taxon>Pseudomonadati</taxon>
        <taxon>Dictyoglomota</taxon>
        <taxon>Dictyoglomia</taxon>
        <taxon>Dictyoglomales</taxon>
        <taxon>Dictyoglomaceae</taxon>
        <taxon>Dictyoglomus</taxon>
    </lineage>
</organism>
<dbReference type="GO" id="GO:0016740">
    <property type="term" value="F:transferase activity"/>
    <property type="evidence" value="ECO:0007669"/>
    <property type="project" value="UniProtKB-KW"/>
</dbReference>
<dbReference type="InterPro" id="IPR029044">
    <property type="entry name" value="Nucleotide-diphossugar_trans"/>
</dbReference>
<dbReference type="SUPFAM" id="SSF53448">
    <property type="entry name" value="Nucleotide-diphospho-sugar transferases"/>
    <property type="match status" value="1"/>
</dbReference>
<evidence type="ECO:0000313" key="2">
    <source>
        <dbReference type="EMBL" id="HGB31136.1"/>
    </source>
</evidence>
<gene>
    <name evidence="2" type="ORF">ENV35_04595</name>
</gene>
<protein>
    <submittedName>
        <fullName evidence="2">Glycosyltransferase family 2 protein</fullName>
    </submittedName>
</protein>
<keyword evidence="2" id="KW-0808">Transferase</keyword>
<dbReference type="InterPro" id="IPR001173">
    <property type="entry name" value="Glyco_trans_2-like"/>
</dbReference>
<reference evidence="2" key="1">
    <citation type="journal article" date="2020" name="mSystems">
        <title>Genome- and Community-Level Interaction Insights into Carbon Utilization and Element Cycling Functions of Hydrothermarchaeota in Hydrothermal Sediment.</title>
        <authorList>
            <person name="Zhou Z."/>
            <person name="Liu Y."/>
            <person name="Xu W."/>
            <person name="Pan J."/>
            <person name="Luo Z.H."/>
            <person name="Li M."/>
        </authorList>
    </citation>
    <scope>NUCLEOTIDE SEQUENCE [LARGE SCALE GENOMIC DNA]</scope>
    <source>
        <strain evidence="2">SpSt-751</strain>
    </source>
</reference>
<sequence>MDLSIIISVLNQFELFEETLSQIISNTQDFIEIIVIDNGSDEILSDYWKEKRLLGSKYVRFVRNDENIGNYPIFKQGLELSQNEIIAFFHSDLFIYEKGWDKRVVKVFKENSKLGLIGFIGSNEIDSFGGRGLGTMSNFQGRQIGKWKGSPAEVHGKRINDFRKAVLIDGCSMIFRRKCLEDIGFRPDFPVHHFYDRLMCCQVIEKGWEIRVLGIECDHISGMTVSRENKYYELVKKWFLERGINSFDEWYNKNIDWVNKIDNPNRGVKPTNYDHLCYLEAEKQFLTEWRDQKGFIPRMV</sequence>
<evidence type="ECO:0000259" key="1">
    <source>
        <dbReference type="Pfam" id="PF00535"/>
    </source>
</evidence>
<dbReference type="AlphaFoldDB" id="A0A7C3SPF6"/>
<dbReference type="InterPro" id="IPR050834">
    <property type="entry name" value="Glycosyltransf_2"/>
</dbReference>
<dbReference type="PANTHER" id="PTHR43685">
    <property type="entry name" value="GLYCOSYLTRANSFERASE"/>
    <property type="match status" value="1"/>
</dbReference>
<proteinExistence type="predicted"/>
<dbReference type="CDD" id="cd00761">
    <property type="entry name" value="Glyco_tranf_GTA_type"/>
    <property type="match status" value="1"/>
</dbReference>
<comment type="caution">
    <text evidence="2">The sequence shown here is derived from an EMBL/GenBank/DDBJ whole genome shotgun (WGS) entry which is preliminary data.</text>
</comment>
<name>A0A7C3SPF6_9BACT</name>